<keyword evidence="1" id="KW-0472">Membrane</keyword>
<sequence length="54" mass="6120">MIGATLLGYNYLLVRMVVSIPKRTFVMKSHRHLTIPCVLSVCMACLVIVVSVWR</sequence>
<organism evidence="2 3">
    <name type="scientific">Vibrio diazotrophicus</name>
    <dbReference type="NCBI Taxonomy" id="685"/>
    <lineage>
        <taxon>Bacteria</taxon>
        <taxon>Pseudomonadati</taxon>
        <taxon>Pseudomonadota</taxon>
        <taxon>Gammaproteobacteria</taxon>
        <taxon>Vibrionales</taxon>
        <taxon>Vibrionaceae</taxon>
        <taxon>Vibrio</taxon>
    </lineage>
</organism>
<protein>
    <submittedName>
        <fullName evidence="2">Uncharacterized protein</fullName>
    </submittedName>
</protein>
<comment type="caution">
    <text evidence="2">The sequence shown here is derived from an EMBL/GenBank/DDBJ whole genome shotgun (WGS) entry which is preliminary data.</text>
</comment>
<proteinExistence type="predicted"/>
<evidence type="ECO:0000313" key="3">
    <source>
        <dbReference type="Proteomes" id="UP000248729"/>
    </source>
</evidence>
<dbReference type="Proteomes" id="UP000248729">
    <property type="component" value="Unassembled WGS sequence"/>
</dbReference>
<evidence type="ECO:0000256" key="1">
    <source>
        <dbReference type="SAM" id="Phobius"/>
    </source>
</evidence>
<name>A0A329E7A3_VIBDI</name>
<reference evidence="2 3" key="1">
    <citation type="submission" date="2018-06" db="EMBL/GenBank/DDBJ databases">
        <title>Freshwater and sediment microbial communities from various areas in North America, analyzing microbe dynamics in response to fracking.</title>
        <authorList>
            <person name="Lamendella R."/>
        </authorList>
    </citation>
    <scope>NUCLEOTIDE SEQUENCE [LARGE SCALE GENOMIC DNA]</scope>
    <source>
        <strain evidence="2 3">99A</strain>
    </source>
</reference>
<keyword evidence="1" id="KW-1133">Transmembrane helix</keyword>
<evidence type="ECO:0000313" key="2">
    <source>
        <dbReference type="EMBL" id="RAS61473.1"/>
    </source>
</evidence>
<dbReference type="EMBL" id="QLTR01000017">
    <property type="protein sequence ID" value="RAS61473.1"/>
    <property type="molecule type" value="Genomic_DNA"/>
</dbReference>
<gene>
    <name evidence="2" type="ORF">DET48_1175</name>
</gene>
<feature type="transmembrane region" description="Helical" evidence="1">
    <location>
        <begin position="33"/>
        <end position="53"/>
    </location>
</feature>
<dbReference type="AlphaFoldDB" id="A0A329E7A3"/>
<accession>A0A329E7A3</accession>
<keyword evidence="1" id="KW-0812">Transmembrane</keyword>